<accession>A0A841G7R9</accession>
<name>A0A841G7R9_9GAMM</name>
<dbReference type="EMBL" id="JACHGR010000002">
    <property type="protein sequence ID" value="MBB6054968.1"/>
    <property type="molecule type" value="Genomic_DNA"/>
</dbReference>
<keyword evidence="3" id="KW-0804">Transcription</keyword>
<evidence type="ECO:0000256" key="2">
    <source>
        <dbReference type="ARBA" id="ARBA00023125"/>
    </source>
</evidence>
<dbReference type="GO" id="GO:0003700">
    <property type="term" value="F:DNA-binding transcription factor activity"/>
    <property type="evidence" value="ECO:0007669"/>
    <property type="project" value="InterPro"/>
</dbReference>
<gene>
    <name evidence="5" type="ORF">HNR75_000840</name>
</gene>
<dbReference type="Gene3D" id="3.40.50.1360">
    <property type="match status" value="1"/>
</dbReference>
<dbReference type="InterPro" id="IPR036388">
    <property type="entry name" value="WH-like_DNA-bd_sf"/>
</dbReference>
<dbReference type="InterPro" id="IPR036390">
    <property type="entry name" value="WH_DNA-bd_sf"/>
</dbReference>
<dbReference type="PROSITE" id="PS00894">
    <property type="entry name" value="HTH_DEOR_1"/>
    <property type="match status" value="1"/>
</dbReference>
<evidence type="ECO:0000256" key="1">
    <source>
        <dbReference type="ARBA" id="ARBA00023015"/>
    </source>
</evidence>
<dbReference type="SUPFAM" id="SSF46785">
    <property type="entry name" value="Winged helix' DNA-binding domain"/>
    <property type="match status" value="1"/>
</dbReference>
<dbReference type="AlphaFoldDB" id="A0A841G7R9"/>
<dbReference type="PRINTS" id="PR00037">
    <property type="entry name" value="HTHLACR"/>
</dbReference>
<evidence type="ECO:0000313" key="6">
    <source>
        <dbReference type="Proteomes" id="UP000585721"/>
    </source>
</evidence>
<dbReference type="Pfam" id="PF08220">
    <property type="entry name" value="HTH_DeoR"/>
    <property type="match status" value="1"/>
</dbReference>
<proteinExistence type="predicted"/>
<dbReference type="InterPro" id="IPR001034">
    <property type="entry name" value="DeoR_HTH"/>
</dbReference>
<keyword evidence="2" id="KW-0238">DNA-binding</keyword>
<dbReference type="PANTHER" id="PTHR30363">
    <property type="entry name" value="HTH-TYPE TRANSCRIPTIONAL REGULATOR SRLR-RELATED"/>
    <property type="match status" value="1"/>
</dbReference>
<dbReference type="Pfam" id="PF00455">
    <property type="entry name" value="DeoRC"/>
    <property type="match status" value="1"/>
</dbReference>
<dbReference type="SMART" id="SM01134">
    <property type="entry name" value="DeoRC"/>
    <property type="match status" value="1"/>
</dbReference>
<dbReference type="SUPFAM" id="SSF100950">
    <property type="entry name" value="NagB/RpiA/CoA transferase-like"/>
    <property type="match status" value="1"/>
</dbReference>
<comment type="caution">
    <text evidence="5">The sequence shown here is derived from an EMBL/GenBank/DDBJ whole genome shotgun (WGS) entry which is preliminary data.</text>
</comment>
<evidence type="ECO:0000259" key="4">
    <source>
        <dbReference type="PROSITE" id="PS51000"/>
    </source>
</evidence>
<organism evidence="5 6">
    <name type="scientific">Tolumonas osonensis</name>
    <dbReference type="NCBI Taxonomy" id="675874"/>
    <lineage>
        <taxon>Bacteria</taxon>
        <taxon>Pseudomonadati</taxon>
        <taxon>Pseudomonadota</taxon>
        <taxon>Gammaproteobacteria</taxon>
        <taxon>Aeromonadales</taxon>
        <taxon>Aeromonadaceae</taxon>
        <taxon>Tolumonas</taxon>
    </lineage>
</organism>
<dbReference type="InterPro" id="IPR037171">
    <property type="entry name" value="NagB/RpiA_transferase-like"/>
</dbReference>
<dbReference type="InterPro" id="IPR018356">
    <property type="entry name" value="Tscrpt_reg_HTH_DeoR_CS"/>
</dbReference>
<reference evidence="5 6" key="1">
    <citation type="submission" date="2020-08" db="EMBL/GenBank/DDBJ databases">
        <title>Genomic Encyclopedia of Type Strains, Phase IV (KMG-IV): sequencing the most valuable type-strain genomes for metagenomic binning, comparative biology and taxonomic classification.</title>
        <authorList>
            <person name="Goeker M."/>
        </authorList>
    </citation>
    <scope>NUCLEOTIDE SEQUENCE [LARGE SCALE GENOMIC DNA]</scope>
    <source>
        <strain evidence="5 6">DSM 22975</strain>
    </source>
</reference>
<dbReference type="InterPro" id="IPR014036">
    <property type="entry name" value="DeoR-like_C"/>
</dbReference>
<feature type="domain" description="HTH deoR-type" evidence="4">
    <location>
        <begin position="3"/>
        <end position="58"/>
    </location>
</feature>
<dbReference type="Proteomes" id="UP000585721">
    <property type="component" value="Unassembled WGS sequence"/>
</dbReference>
<dbReference type="GO" id="GO:0003677">
    <property type="term" value="F:DNA binding"/>
    <property type="evidence" value="ECO:0007669"/>
    <property type="project" value="UniProtKB-KW"/>
</dbReference>
<dbReference type="InterPro" id="IPR050313">
    <property type="entry name" value="Carb_Metab_HTH_regulators"/>
</dbReference>
<dbReference type="RefSeq" id="WP_188025757.1">
    <property type="nucleotide sequence ID" value="NZ_JACHGR010000002.1"/>
</dbReference>
<keyword evidence="6" id="KW-1185">Reference proteome</keyword>
<dbReference type="PROSITE" id="PS51000">
    <property type="entry name" value="HTH_DEOR_2"/>
    <property type="match status" value="1"/>
</dbReference>
<dbReference type="Gene3D" id="1.10.10.10">
    <property type="entry name" value="Winged helix-like DNA-binding domain superfamily/Winged helix DNA-binding domain"/>
    <property type="match status" value="1"/>
</dbReference>
<protein>
    <submittedName>
        <fullName evidence="5">DeoR family L-fucose operon activator</fullName>
    </submittedName>
</protein>
<sequence length="268" mass="30190">MLQAERHHKINELLKANGSLLVNDLSLMLNISKETIRRDLAFLEKKGYLTRTHGGAVPVGNQIKHITTPVDQEYEQSGEAFRIRSNQNTDTKIKMAKKALAYIEPGDIIMLDSSTSSWFLARQIPDIEITALTTSLNTIHALACKSNIRVIGLGGEYSEKYESFSGPLTESIVKEFSINKLFFSCHGIGLTTGIRESNENQARLKQMMISVADKSILLCDSTKVERRSFCKVCDYNKIDVLITDQLPSDEYRTEIGWNNVKIIETSRK</sequence>
<evidence type="ECO:0000256" key="3">
    <source>
        <dbReference type="ARBA" id="ARBA00023163"/>
    </source>
</evidence>
<evidence type="ECO:0000313" key="5">
    <source>
        <dbReference type="EMBL" id="MBB6054968.1"/>
    </source>
</evidence>
<dbReference type="SMART" id="SM00420">
    <property type="entry name" value="HTH_DEOR"/>
    <property type="match status" value="1"/>
</dbReference>
<dbReference type="PANTHER" id="PTHR30363:SF44">
    <property type="entry name" value="AGA OPERON TRANSCRIPTIONAL REPRESSOR-RELATED"/>
    <property type="match status" value="1"/>
</dbReference>
<keyword evidence="1" id="KW-0805">Transcription regulation</keyword>